<keyword evidence="3" id="KW-1185">Reference proteome</keyword>
<dbReference type="Proteomes" id="UP001281761">
    <property type="component" value="Unassembled WGS sequence"/>
</dbReference>
<gene>
    <name evidence="2" type="ORF">BLNAU_20558</name>
</gene>
<feature type="compositionally biased region" description="Low complexity" evidence="1">
    <location>
        <begin position="9"/>
        <end position="24"/>
    </location>
</feature>
<organism evidence="2 3">
    <name type="scientific">Blattamonas nauphoetae</name>
    <dbReference type="NCBI Taxonomy" id="2049346"/>
    <lineage>
        <taxon>Eukaryota</taxon>
        <taxon>Metamonada</taxon>
        <taxon>Preaxostyla</taxon>
        <taxon>Oxymonadida</taxon>
        <taxon>Blattamonas</taxon>
    </lineage>
</organism>
<feature type="region of interest" description="Disordered" evidence="1">
    <location>
        <begin position="1"/>
        <end position="38"/>
    </location>
</feature>
<protein>
    <submittedName>
        <fullName evidence="2">Uncharacterized protein</fullName>
    </submittedName>
</protein>
<name>A0ABQ9WYC0_9EUKA</name>
<evidence type="ECO:0000313" key="2">
    <source>
        <dbReference type="EMBL" id="KAK2944509.1"/>
    </source>
</evidence>
<evidence type="ECO:0000256" key="1">
    <source>
        <dbReference type="SAM" id="MobiDB-lite"/>
    </source>
</evidence>
<accession>A0ABQ9WYC0</accession>
<proteinExistence type="predicted"/>
<reference evidence="2 3" key="1">
    <citation type="journal article" date="2022" name="bioRxiv">
        <title>Genomics of Preaxostyla Flagellates Illuminates Evolutionary Transitions and the Path Towards Mitochondrial Loss.</title>
        <authorList>
            <person name="Novak L.V.F."/>
            <person name="Treitli S.C."/>
            <person name="Pyrih J."/>
            <person name="Halakuc P."/>
            <person name="Pipaliya S.V."/>
            <person name="Vacek V."/>
            <person name="Brzon O."/>
            <person name="Soukal P."/>
            <person name="Eme L."/>
            <person name="Dacks J.B."/>
            <person name="Karnkowska A."/>
            <person name="Elias M."/>
            <person name="Hampl V."/>
        </authorList>
    </citation>
    <scope>NUCLEOTIDE SEQUENCE [LARGE SCALE GENOMIC DNA]</scope>
    <source>
        <strain evidence="2">NAU3</strain>
        <tissue evidence="2">Gut</tissue>
    </source>
</reference>
<sequence length="95" mass="10112">MPPSRIEDSLPSEASESSGSIYSSHRIPKTLPHSPPVCEGIERRTLTKTPASFPPITPCSYIARPSLCTTPAHIPTAQPPTGECSRAAARFPSEA</sequence>
<dbReference type="EMBL" id="JARBJD010000295">
    <property type="protein sequence ID" value="KAK2944509.1"/>
    <property type="molecule type" value="Genomic_DNA"/>
</dbReference>
<feature type="region of interest" description="Disordered" evidence="1">
    <location>
        <begin position="74"/>
        <end position="95"/>
    </location>
</feature>
<comment type="caution">
    <text evidence="2">The sequence shown here is derived from an EMBL/GenBank/DDBJ whole genome shotgun (WGS) entry which is preliminary data.</text>
</comment>
<evidence type="ECO:0000313" key="3">
    <source>
        <dbReference type="Proteomes" id="UP001281761"/>
    </source>
</evidence>